<accession>A0A7K1V1C8</accession>
<dbReference type="RefSeq" id="WP_157390000.1">
    <property type="nucleotide sequence ID" value="NZ_WRPP01000005.1"/>
</dbReference>
<evidence type="ECO:0000256" key="1">
    <source>
        <dbReference type="SAM" id="Phobius"/>
    </source>
</evidence>
<keyword evidence="1" id="KW-0472">Membrane</keyword>
<dbReference type="AlphaFoldDB" id="A0A7K1V1C8"/>
<feature type="transmembrane region" description="Helical" evidence="1">
    <location>
        <begin position="139"/>
        <end position="161"/>
    </location>
</feature>
<evidence type="ECO:0000313" key="2">
    <source>
        <dbReference type="EMBL" id="MVU80331.1"/>
    </source>
</evidence>
<keyword evidence="1" id="KW-1133">Transmembrane helix</keyword>
<protein>
    <submittedName>
        <fullName evidence="2">Uncharacterized protein</fullName>
    </submittedName>
</protein>
<feature type="transmembrane region" description="Helical" evidence="1">
    <location>
        <begin position="113"/>
        <end position="133"/>
    </location>
</feature>
<feature type="transmembrane region" description="Helical" evidence="1">
    <location>
        <begin position="9"/>
        <end position="27"/>
    </location>
</feature>
<dbReference type="EMBL" id="WRPP01000005">
    <property type="protein sequence ID" value="MVU80331.1"/>
    <property type="molecule type" value="Genomic_DNA"/>
</dbReference>
<keyword evidence="1" id="KW-0812">Transmembrane</keyword>
<name>A0A7K1V1C8_9NOCA</name>
<keyword evidence="3" id="KW-1185">Reference proteome</keyword>
<gene>
    <name evidence="2" type="ORF">GPX89_24165</name>
</gene>
<organism evidence="2 3">
    <name type="scientific">Nocardia terrae</name>
    <dbReference type="NCBI Taxonomy" id="2675851"/>
    <lineage>
        <taxon>Bacteria</taxon>
        <taxon>Bacillati</taxon>
        <taxon>Actinomycetota</taxon>
        <taxon>Actinomycetes</taxon>
        <taxon>Mycobacteriales</taxon>
        <taxon>Nocardiaceae</taxon>
        <taxon>Nocardia</taxon>
    </lineage>
</organism>
<comment type="caution">
    <text evidence="2">The sequence shown here is derived from an EMBL/GenBank/DDBJ whole genome shotgun (WGS) entry which is preliminary data.</text>
</comment>
<evidence type="ECO:0000313" key="3">
    <source>
        <dbReference type="Proteomes" id="UP000466794"/>
    </source>
</evidence>
<feature type="transmembrane region" description="Helical" evidence="1">
    <location>
        <begin position="168"/>
        <end position="190"/>
    </location>
</feature>
<feature type="transmembrane region" description="Helical" evidence="1">
    <location>
        <begin position="33"/>
        <end position="55"/>
    </location>
</feature>
<dbReference type="Proteomes" id="UP000466794">
    <property type="component" value="Unassembled WGS sequence"/>
</dbReference>
<proteinExistence type="predicted"/>
<sequence length="231" mass="24947">MAAPTKWSVARAVVFLAFAGLIGALFARPEDGLLLLSGIGIPLLPVTFMVAPGLWRNICPLLPLEHAYGRSPLATVCNDHCRPCLGCTENCFDRKPYTADLADAEMSWRAPRIVFAALLPGFVVGFFTLATHAELPLALRYLELGLCVLVSAGWFGVLSVLTGISRAALTAVYTAFALNLFYWFGGRVFAGALGRITGADVGWTRWVISAAVLAVTVRWARKTRASMAWLS</sequence>
<feature type="transmembrane region" description="Helical" evidence="1">
    <location>
        <begin position="202"/>
        <end position="220"/>
    </location>
</feature>
<reference evidence="2 3" key="1">
    <citation type="submission" date="2019-12" db="EMBL/GenBank/DDBJ databases">
        <title>Nocardia sp. nov. ET3-3 isolated from soil.</title>
        <authorList>
            <person name="Kanchanasin P."/>
            <person name="Tanasupawat S."/>
            <person name="Yuki M."/>
            <person name="Kudo T."/>
        </authorList>
    </citation>
    <scope>NUCLEOTIDE SEQUENCE [LARGE SCALE GENOMIC DNA]</scope>
    <source>
        <strain evidence="2 3">ET3-3</strain>
    </source>
</reference>